<evidence type="ECO:0000259" key="10">
    <source>
        <dbReference type="Pfam" id="PF00591"/>
    </source>
</evidence>
<dbReference type="EMBL" id="LFJC01000003">
    <property type="protein sequence ID" value="PIT04649.1"/>
    <property type="molecule type" value="Genomic_DNA"/>
</dbReference>
<comment type="caution">
    <text evidence="12">The sequence shown here is derived from an EMBL/GenBank/DDBJ whole genome shotgun (WGS) entry which is preliminary data.</text>
</comment>
<dbReference type="Pfam" id="PF02885">
    <property type="entry name" value="Glycos_trans_3N"/>
    <property type="match status" value="1"/>
</dbReference>
<protein>
    <recommendedName>
        <fullName evidence="9">Anthranilate phosphoribosyltransferase</fullName>
        <ecNumber evidence="9">2.4.2.18</ecNumber>
    </recommendedName>
</protein>
<evidence type="ECO:0000256" key="5">
    <source>
        <dbReference type="ARBA" id="ARBA00022822"/>
    </source>
</evidence>
<feature type="binding site" evidence="9">
    <location>
        <position position="112"/>
    </location>
    <ligand>
        <name>anthranilate</name>
        <dbReference type="ChEBI" id="CHEBI:16567"/>
        <label>1</label>
    </ligand>
</feature>
<feature type="binding site" evidence="9">
    <location>
        <position position="81"/>
    </location>
    <ligand>
        <name>anthranilate</name>
        <dbReference type="ChEBI" id="CHEBI:16567"/>
        <label>1</label>
    </ligand>
</feature>
<evidence type="ECO:0000256" key="6">
    <source>
        <dbReference type="ARBA" id="ARBA00023141"/>
    </source>
</evidence>
<dbReference type="GO" id="GO:0005829">
    <property type="term" value="C:cytosol"/>
    <property type="evidence" value="ECO:0007669"/>
    <property type="project" value="TreeGrafter"/>
</dbReference>
<evidence type="ECO:0000256" key="1">
    <source>
        <dbReference type="ARBA" id="ARBA00004907"/>
    </source>
</evidence>
<dbReference type="InterPro" id="IPR000312">
    <property type="entry name" value="Glycosyl_Trfase_fam3"/>
</dbReference>
<dbReference type="GO" id="GO:0004048">
    <property type="term" value="F:anthranilate phosphoribosyltransferase activity"/>
    <property type="evidence" value="ECO:0007669"/>
    <property type="project" value="UniProtKB-UniRule"/>
</dbReference>
<keyword evidence="9" id="KW-0460">Magnesium</keyword>
<comment type="cofactor">
    <cofactor evidence="9">
        <name>Mg(2+)</name>
        <dbReference type="ChEBI" id="CHEBI:18420"/>
    </cofactor>
    <text evidence="9">Binds 2 magnesium ions per monomer.</text>
</comment>
<feature type="binding site" evidence="9">
    <location>
        <begin position="91"/>
        <end position="94"/>
    </location>
    <ligand>
        <name>5-phospho-alpha-D-ribose 1-diphosphate</name>
        <dbReference type="ChEBI" id="CHEBI:58017"/>
    </ligand>
</feature>
<dbReference type="Gene3D" id="3.40.1030.10">
    <property type="entry name" value="Nucleoside phosphorylase/phosphoribosyltransferase catalytic domain"/>
    <property type="match status" value="1"/>
</dbReference>
<evidence type="ECO:0000256" key="7">
    <source>
        <dbReference type="ARBA" id="ARBA00052328"/>
    </source>
</evidence>
<accession>A0A2M6UJC3</accession>
<comment type="similarity">
    <text evidence="9">Belongs to the anthranilate phosphoribosyltransferase family.</text>
</comment>
<evidence type="ECO:0000256" key="8">
    <source>
        <dbReference type="ARBA" id="ARBA00061188"/>
    </source>
</evidence>
<keyword evidence="5 9" id="KW-0822">Tryptophan biosynthesis</keyword>
<dbReference type="Proteomes" id="UP000228930">
    <property type="component" value="Unassembled WGS sequence"/>
</dbReference>
<feature type="binding site" evidence="9">
    <location>
        <position position="227"/>
    </location>
    <ligand>
        <name>Mg(2+)</name>
        <dbReference type="ChEBI" id="CHEBI:18420"/>
        <label>2</label>
    </ligand>
</feature>
<dbReference type="HAMAP" id="MF_00211">
    <property type="entry name" value="TrpD"/>
    <property type="match status" value="1"/>
</dbReference>
<dbReference type="InterPro" id="IPR005940">
    <property type="entry name" value="Anthranilate_Pribosyl_Tfrase"/>
</dbReference>
<dbReference type="NCBIfam" id="TIGR01245">
    <property type="entry name" value="trpD"/>
    <property type="match status" value="1"/>
</dbReference>
<name>A0A2M6UJC3_9BRAD</name>
<evidence type="ECO:0000259" key="11">
    <source>
        <dbReference type="Pfam" id="PF02885"/>
    </source>
</evidence>
<feature type="domain" description="Glycosyl transferase family 3" evidence="10">
    <location>
        <begin position="75"/>
        <end position="324"/>
    </location>
</feature>
<comment type="similarity">
    <text evidence="8">In the C-terminal section; belongs to the anthranilate phosphoribosyltransferase family.</text>
</comment>
<comment type="caution">
    <text evidence="9">Lacks conserved residue(s) required for the propagation of feature annotation.</text>
</comment>
<dbReference type="InterPro" id="IPR017459">
    <property type="entry name" value="Glycosyl_Trfase_fam3_N_dom"/>
</dbReference>
<sequence>MDDLKSIIGKVATGASLSRDEAASAFDAMMSGEATPSQMGGLLMALRVRGETVDEITGAVAAMRSKMLTVDAPADAVDIVGTGGDGSGSVNVSTCASFIVAGAGVPVAKHGNRALSSRSGAADVLASLGVKIDLKPEQVGRCVRECGIGFMFAPAHHPAMKNVGPTRVELATRTIFNLLGPLSNPAGVKRQMVGVFSRQWVQPLAQVLKNLGSESAWVVHGSDGLDEITLTGPTFVSALRNGEIRNFEVTPEDAGLPRCEPGALKGGDADANAIALQSVLMGKPSPYRDVALMNAAAALVVAGRAKDLKEGVAIGAKSLDSGAANTRLKHLIAVSNG</sequence>
<organism evidence="12 13">
    <name type="scientific">Bradyrhizobium nitroreducens</name>
    <dbReference type="NCBI Taxonomy" id="709803"/>
    <lineage>
        <taxon>Bacteria</taxon>
        <taxon>Pseudomonadati</taxon>
        <taxon>Pseudomonadota</taxon>
        <taxon>Alphaproteobacteria</taxon>
        <taxon>Hyphomicrobiales</taxon>
        <taxon>Nitrobacteraceae</taxon>
        <taxon>Bradyrhizobium</taxon>
    </lineage>
</organism>
<reference evidence="12 13" key="1">
    <citation type="submission" date="2015-06" db="EMBL/GenBank/DDBJ databases">
        <title>Comparative genome analysis of nirS-carrying Bradyrhizobium sp. strains.</title>
        <authorList>
            <person name="Ishii S."/>
            <person name="Jang J."/>
            <person name="Nishizawa T."/>
            <person name="Senoo K."/>
        </authorList>
    </citation>
    <scope>NUCLEOTIDE SEQUENCE [LARGE SCALE GENOMIC DNA]</scope>
    <source>
        <strain evidence="12 13">TSA1</strain>
    </source>
</reference>
<dbReference type="UniPathway" id="UPA00035">
    <property type="reaction ID" value="UER00041"/>
</dbReference>
<evidence type="ECO:0000256" key="2">
    <source>
        <dbReference type="ARBA" id="ARBA00022605"/>
    </source>
</evidence>
<dbReference type="PANTHER" id="PTHR43285:SF2">
    <property type="entry name" value="ANTHRANILATE PHOSPHORIBOSYLTRANSFERASE"/>
    <property type="match status" value="1"/>
</dbReference>
<feature type="binding site" evidence="9">
    <location>
        <position position="93"/>
    </location>
    <ligand>
        <name>Mg(2+)</name>
        <dbReference type="ChEBI" id="CHEBI:18420"/>
        <label>1</label>
    </ligand>
</feature>
<feature type="binding site" evidence="9">
    <location>
        <begin position="84"/>
        <end position="85"/>
    </location>
    <ligand>
        <name>5-phospho-alpha-D-ribose 1-diphosphate</name>
        <dbReference type="ChEBI" id="CHEBI:58017"/>
    </ligand>
</feature>
<feature type="binding site" evidence="9">
    <location>
        <position position="227"/>
    </location>
    <ligand>
        <name>Mg(2+)</name>
        <dbReference type="ChEBI" id="CHEBI:18420"/>
        <label>1</label>
    </ligand>
</feature>
<feature type="binding site" evidence="9">
    <location>
        <position position="89"/>
    </location>
    <ligand>
        <name>5-phospho-alpha-D-ribose 1-diphosphate</name>
        <dbReference type="ChEBI" id="CHEBI:58017"/>
    </ligand>
</feature>
<feature type="domain" description="Glycosyl transferase family 3 N-terminal" evidence="11">
    <location>
        <begin position="5"/>
        <end position="66"/>
    </location>
</feature>
<dbReference type="RefSeq" id="WP_100179770.1">
    <property type="nucleotide sequence ID" value="NZ_LFJC01000003.1"/>
</dbReference>
<gene>
    <name evidence="9" type="primary">trpD</name>
    <name evidence="12" type="ORF">TSA1_30795</name>
</gene>
<keyword evidence="6 9" id="KW-0057">Aromatic amino acid biosynthesis</keyword>
<dbReference type="Gene3D" id="1.20.970.10">
    <property type="entry name" value="Transferase, Pyrimidine Nucleoside Phosphorylase, Chain C"/>
    <property type="match status" value="1"/>
</dbReference>
<keyword evidence="9" id="KW-0479">Metal-binding</keyword>
<evidence type="ECO:0000256" key="4">
    <source>
        <dbReference type="ARBA" id="ARBA00022679"/>
    </source>
</evidence>
<feature type="binding site" evidence="9">
    <location>
        <position position="121"/>
    </location>
    <ligand>
        <name>5-phospho-alpha-D-ribose 1-diphosphate</name>
        <dbReference type="ChEBI" id="CHEBI:58017"/>
    </ligand>
</feature>
<evidence type="ECO:0000256" key="9">
    <source>
        <dbReference type="HAMAP-Rule" id="MF_00211"/>
    </source>
</evidence>
<evidence type="ECO:0000313" key="12">
    <source>
        <dbReference type="EMBL" id="PIT04649.1"/>
    </source>
</evidence>
<feature type="binding site" evidence="9">
    <location>
        <position position="167"/>
    </location>
    <ligand>
        <name>anthranilate</name>
        <dbReference type="ChEBI" id="CHEBI:16567"/>
        <label>2</label>
    </ligand>
</feature>
<comment type="catalytic activity">
    <reaction evidence="7 9">
        <text>N-(5-phospho-beta-D-ribosyl)anthranilate + diphosphate = 5-phospho-alpha-D-ribose 1-diphosphate + anthranilate</text>
        <dbReference type="Rhea" id="RHEA:11768"/>
        <dbReference type="ChEBI" id="CHEBI:16567"/>
        <dbReference type="ChEBI" id="CHEBI:18277"/>
        <dbReference type="ChEBI" id="CHEBI:33019"/>
        <dbReference type="ChEBI" id="CHEBI:58017"/>
        <dbReference type="EC" id="2.4.2.18"/>
    </reaction>
</comment>
<dbReference type="FunFam" id="1.20.970.10:FF:000015">
    <property type="entry name" value="Anthranilate phosphoribosyltransferase"/>
    <property type="match status" value="1"/>
</dbReference>
<comment type="pathway">
    <text evidence="1 9">Amino-acid biosynthesis; L-tryptophan biosynthesis; L-tryptophan from chorismate: step 2/5.</text>
</comment>
<keyword evidence="13" id="KW-1185">Reference proteome</keyword>
<dbReference type="SUPFAM" id="SSF47648">
    <property type="entry name" value="Nucleoside phosphorylase/phosphoribosyltransferase N-terminal domain"/>
    <property type="match status" value="1"/>
</dbReference>
<dbReference type="GO" id="GO:0000287">
    <property type="term" value="F:magnesium ion binding"/>
    <property type="evidence" value="ECO:0007669"/>
    <property type="project" value="UniProtKB-UniRule"/>
</dbReference>
<dbReference type="AlphaFoldDB" id="A0A2M6UJC3"/>
<dbReference type="InterPro" id="IPR035902">
    <property type="entry name" value="Nuc_phospho_transferase"/>
</dbReference>
<feature type="binding site" evidence="9">
    <location>
        <position position="81"/>
    </location>
    <ligand>
        <name>5-phospho-alpha-D-ribose 1-diphosphate</name>
        <dbReference type="ChEBI" id="CHEBI:58017"/>
    </ligand>
</feature>
<keyword evidence="4 9" id="KW-0808">Transferase</keyword>
<dbReference type="Pfam" id="PF00591">
    <property type="entry name" value="Glycos_transf_3"/>
    <property type="match status" value="1"/>
</dbReference>
<comment type="subunit">
    <text evidence="9">Homodimer.</text>
</comment>
<keyword evidence="2 9" id="KW-0028">Amino-acid biosynthesis</keyword>
<dbReference type="InterPro" id="IPR036320">
    <property type="entry name" value="Glycosyl_Trfase_fam3_N_dom_sf"/>
</dbReference>
<feature type="binding site" evidence="9">
    <location>
        <begin position="109"/>
        <end position="117"/>
    </location>
    <ligand>
        <name>5-phospho-alpha-D-ribose 1-diphosphate</name>
        <dbReference type="ChEBI" id="CHEBI:58017"/>
    </ligand>
</feature>
<dbReference type="EC" id="2.4.2.18" evidence="9"/>
<proteinExistence type="inferred from homology"/>
<feature type="binding site" evidence="9">
    <location>
        <position position="226"/>
    </location>
    <ligand>
        <name>Mg(2+)</name>
        <dbReference type="ChEBI" id="CHEBI:18420"/>
        <label>2</label>
    </ligand>
</feature>
<evidence type="ECO:0000256" key="3">
    <source>
        <dbReference type="ARBA" id="ARBA00022676"/>
    </source>
</evidence>
<dbReference type="SUPFAM" id="SSF52418">
    <property type="entry name" value="Nucleoside phosphorylase/phosphoribosyltransferase catalytic domain"/>
    <property type="match status" value="1"/>
</dbReference>
<keyword evidence="3 9" id="KW-0328">Glycosyltransferase</keyword>
<dbReference type="FunFam" id="3.40.1030.10:FF:000002">
    <property type="entry name" value="Anthranilate phosphoribosyltransferase"/>
    <property type="match status" value="1"/>
</dbReference>
<comment type="function">
    <text evidence="9">Catalyzes the transfer of the phosphoribosyl group of 5-phosphorylribose-1-pyrophosphate (PRPP) to anthranilate to yield N-(5'-phosphoribosyl)-anthranilate (PRA).</text>
</comment>
<dbReference type="GO" id="GO:0000162">
    <property type="term" value="P:L-tryptophan biosynthetic process"/>
    <property type="evidence" value="ECO:0007669"/>
    <property type="project" value="UniProtKB-UniRule"/>
</dbReference>
<evidence type="ECO:0000313" key="13">
    <source>
        <dbReference type="Proteomes" id="UP000228930"/>
    </source>
</evidence>
<dbReference type="PANTHER" id="PTHR43285">
    <property type="entry name" value="ANTHRANILATE PHOSPHORIBOSYLTRANSFERASE"/>
    <property type="match status" value="1"/>
</dbReference>